<proteinExistence type="predicted"/>
<dbReference type="EMBL" id="JAQQWL010000015">
    <property type="protein sequence ID" value="KAK8041445.1"/>
    <property type="molecule type" value="Genomic_DNA"/>
</dbReference>
<dbReference type="GeneID" id="92098924"/>
<organism evidence="1 2">
    <name type="scientific">Apiospora phragmitis</name>
    <dbReference type="NCBI Taxonomy" id="2905665"/>
    <lineage>
        <taxon>Eukaryota</taxon>
        <taxon>Fungi</taxon>
        <taxon>Dikarya</taxon>
        <taxon>Ascomycota</taxon>
        <taxon>Pezizomycotina</taxon>
        <taxon>Sordariomycetes</taxon>
        <taxon>Xylariomycetidae</taxon>
        <taxon>Amphisphaeriales</taxon>
        <taxon>Apiosporaceae</taxon>
        <taxon>Apiospora</taxon>
    </lineage>
</organism>
<comment type="caution">
    <text evidence="1">The sequence shown here is derived from an EMBL/GenBank/DDBJ whole genome shotgun (WGS) entry which is preliminary data.</text>
</comment>
<dbReference type="Proteomes" id="UP001480595">
    <property type="component" value="Unassembled WGS sequence"/>
</dbReference>
<sequence length="143" mass="15978">MGNGSSKPAGCVEVFIQPLPFATCQSPGADNKLRLAWGQRTPPIKCHPRTETKVTAEVTYTNAHGDKSQASSYQGLQTIPEDFGGLQYFEFDIQPESQVEYKFHYDTKKVVGDFVYSFPLRGEGPVKEPRGQAHFPHCKYVHV</sequence>
<dbReference type="RefSeq" id="XP_066708990.1">
    <property type="nucleotide sequence ID" value="XM_066865861.1"/>
</dbReference>
<reference evidence="1 2" key="1">
    <citation type="submission" date="2023-01" db="EMBL/GenBank/DDBJ databases">
        <title>Analysis of 21 Apiospora genomes using comparative genomics revels a genus with tremendous synthesis potential of carbohydrate active enzymes and secondary metabolites.</title>
        <authorList>
            <person name="Sorensen T."/>
        </authorList>
    </citation>
    <scope>NUCLEOTIDE SEQUENCE [LARGE SCALE GENOMIC DNA]</scope>
    <source>
        <strain evidence="1 2">CBS 135458</strain>
    </source>
</reference>
<keyword evidence="2" id="KW-1185">Reference proteome</keyword>
<name>A0ABR1T4B4_9PEZI</name>
<evidence type="ECO:0000313" key="1">
    <source>
        <dbReference type="EMBL" id="KAK8041445.1"/>
    </source>
</evidence>
<gene>
    <name evidence="1" type="ORF">PG994_014452</name>
</gene>
<evidence type="ECO:0000313" key="2">
    <source>
        <dbReference type="Proteomes" id="UP001480595"/>
    </source>
</evidence>
<protein>
    <submittedName>
        <fullName evidence="1">Uncharacterized protein</fullName>
    </submittedName>
</protein>
<accession>A0ABR1T4B4</accession>